<dbReference type="SUPFAM" id="SSF46565">
    <property type="entry name" value="Chaperone J-domain"/>
    <property type="match status" value="1"/>
</dbReference>
<keyword evidence="3" id="KW-1133">Transmembrane helix</keyword>
<evidence type="ECO:0000313" key="6">
    <source>
        <dbReference type="Proteomes" id="UP000827721"/>
    </source>
</evidence>
<evidence type="ECO:0000256" key="2">
    <source>
        <dbReference type="SAM" id="MobiDB-lite"/>
    </source>
</evidence>
<feature type="coiled-coil region" evidence="1">
    <location>
        <begin position="115"/>
        <end position="142"/>
    </location>
</feature>
<dbReference type="Gene3D" id="1.10.287.110">
    <property type="entry name" value="DnaJ domain"/>
    <property type="match status" value="1"/>
</dbReference>
<dbReference type="InterPro" id="IPR036869">
    <property type="entry name" value="J_dom_sf"/>
</dbReference>
<dbReference type="PANTHER" id="PTHR47726">
    <property type="entry name" value="NAD(P)H-QUINONE OXIDOREDUCTASE SUBUNIT U, CHLOROPLASTIC"/>
    <property type="match status" value="1"/>
</dbReference>
<keyword evidence="3" id="KW-0472">Membrane</keyword>
<evidence type="ECO:0000259" key="4">
    <source>
        <dbReference type="PROSITE" id="PS50076"/>
    </source>
</evidence>
<feature type="region of interest" description="Disordered" evidence="2">
    <location>
        <begin position="47"/>
        <end position="68"/>
    </location>
</feature>
<evidence type="ECO:0000313" key="5">
    <source>
        <dbReference type="EMBL" id="KAH7574440.1"/>
    </source>
</evidence>
<evidence type="ECO:0000256" key="3">
    <source>
        <dbReference type="SAM" id="Phobius"/>
    </source>
</evidence>
<dbReference type="InterPro" id="IPR044199">
    <property type="entry name" value="NdhU_chloroplastic"/>
</dbReference>
<dbReference type="Proteomes" id="UP000827721">
    <property type="component" value="Unassembled WGS sequence"/>
</dbReference>
<dbReference type="PANTHER" id="PTHR47726:SF1">
    <property type="entry name" value="NAD(P)H-QUINONE OXIDOREDUCTASE SUBUNIT U, CHLOROPLASTIC"/>
    <property type="match status" value="1"/>
</dbReference>
<comment type="caution">
    <text evidence="5">The sequence shown here is derived from an EMBL/GenBank/DDBJ whole genome shotgun (WGS) entry which is preliminary data.</text>
</comment>
<accession>A0ABQ8ICV5</accession>
<reference evidence="5 6" key="1">
    <citation type="submission" date="2021-02" db="EMBL/GenBank/DDBJ databases">
        <title>Plant Genome Project.</title>
        <authorList>
            <person name="Zhang R.-G."/>
        </authorList>
    </citation>
    <scope>NUCLEOTIDE SEQUENCE [LARGE SCALE GENOMIC DNA]</scope>
    <source>
        <tissue evidence="5">Leaves</tissue>
    </source>
</reference>
<sequence>MAVSSTTAATVYISQKTFHAPAPKRGSPSVFSNSVSFTAKPRKLVVRNSGDVSSDTGSTEVESENSIKAPAGSSSLLSSLNVERALRGIAITDADHYGRLGLQRGCSYDQVTVAYKNKMEELRKQQLEDEELNKNMELLQESYSILSSPQERRLYDWSLARSGNPDRYVWPFEVDSTRQSPNPPPPQEPEDVVPTRWVGYFMLGWLILSFVLSIALNR</sequence>
<proteinExistence type="predicted"/>
<dbReference type="PROSITE" id="PS50076">
    <property type="entry name" value="DNAJ_2"/>
    <property type="match status" value="1"/>
</dbReference>
<feature type="compositionally biased region" description="Polar residues" evidence="2">
    <location>
        <begin position="50"/>
        <end position="66"/>
    </location>
</feature>
<protein>
    <recommendedName>
        <fullName evidence="4">J domain-containing protein</fullName>
    </recommendedName>
</protein>
<keyword evidence="3" id="KW-0812">Transmembrane</keyword>
<dbReference type="Pfam" id="PF00226">
    <property type="entry name" value="DnaJ"/>
    <property type="match status" value="1"/>
</dbReference>
<keyword evidence="1" id="KW-0175">Coiled coil</keyword>
<dbReference type="EMBL" id="JAFEMO010000003">
    <property type="protein sequence ID" value="KAH7574440.1"/>
    <property type="molecule type" value="Genomic_DNA"/>
</dbReference>
<organism evidence="5 6">
    <name type="scientific">Xanthoceras sorbifolium</name>
    <dbReference type="NCBI Taxonomy" id="99658"/>
    <lineage>
        <taxon>Eukaryota</taxon>
        <taxon>Viridiplantae</taxon>
        <taxon>Streptophyta</taxon>
        <taxon>Embryophyta</taxon>
        <taxon>Tracheophyta</taxon>
        <taxon>Spermatophyta</taxon>
        <taxon>Magnoliopsida</taxon>
        <taxon>eudicotyledons</taxon>
        <taxon>Gunneridae</taxon>
        <taxon>Pentapetalae</taxon>
        <taxon>rosids</taxon>
        <taxon>malvids</taxon>
        <taxon>Sapindales</taxon>
        <taxon>Sapindaceae</taxon>
        <taxon>Xanthoceroideae</taxon>
        <taxon>Xanthoceras</taxon>
    </lineage>
</organism>
<name>A0ABQ8ICV5_9ROSI</name>
<keyword evidence="6" id="KW-1185">Reference proteome</keyword>
<gene>
    <name evidence="5" type="ORF">JRO89_XS03G0296200</name>
</gene>
<feature type="domain" description="J" evidence="4">
    <location>
        <begin position="95"/>
        <end position="159"/>
    </location>
</feature>
<evidence type="ECO:0000256" key="1">
    <source>
        <dbReference type="SAM" id="Coils"/>
    </source>
</evidence>
<feature type="transmembrane region" description="Helical" evidence="3">
    <location>
        <begin position="197"/>
        <end position="216"/>
    </location>
</feature>
<dbReference type="InterPro" id="IPR001623">
    <property type="entry name" value="DnaJ_domain"/>
</dbReference>